<evidence type="ECO:0008006" key="3">
    <source>
        <dbReference type="Google" id="ProtNLM"/>
    </source>
</evidence>
<dbReference type="Proteomes" id="UP001230065">
    <property type="component" value="Unassembled WGS sequence"/>
</dbReference>
<accession>A0AAW8L9P2</accession>
<evidence type="ECO:0000313" key="1">
    <source>
        <dbReference type="EMBL" id="MDR0176649.1"/>
    </source>
</evidence>
<dbReference type="RefSeq" id="WP_232622470.1">
    <property type="nucleotide sequence ID" value="NZ_CP066060.1"/>
</dbReference>
<dbReference type="EMBL" id="JAMZMF010000002">
    <property type="protein sequence ID" value="MDR0176649.1"/>
    <property type="molecule type" value="Genomic_DNA"/>
</dbReference>
<sequence length="332" mass="37121">MEPYPEPPQLPPVVASAGPPAAMRNPVRLLRGVYGDIGAQDLPRWEAGARLSLARCAAACLQVTSARCLSHESAALVHGLWLREREPDVSVVVPSSPHHPHQELPLPPGAQRLAYLRRRHLTLPQKDITTVSGLPVSTLGRTAVDCAFDLPAHDSVCVVESALRAIARPSRYQYSQSSRRVEAARHQLQATIAAQGPRAGARRARAVVAMASAFTESPGESLLHWLVRALGLPAPRIQMAITDVHHSRLYFPDEAWPEYRVLAEFDGRIKYKTPEDLWQEKQRQDALTRMGWRIERFIWADFTHLDLLRDRLLTLFPTTVARSARPVADLWR</sequence>
<organism evidence="1 2">
    <name type="scientific">Actinomyces oris</name>
    <dbReference type="NCBI Taxonomy" id="544580"/>
    <lineage>
        <taxon>Bacteria</taxon>
        <taxon>Bacillati</taxon>
        <taxon>Actinomycetota</taxon>
        <taxon>Actinomycetes</taxon>
        <taxon>Actinomycetales</taxon>
        <taxon>Actinomycetaceae</taxon>
        <taxon>Actinomyces</taxon>
    </lineage>
</organism>
<dbReference type="GeneID" id="64213920"/>
<proteinExistence type="predicted"/>
<comment type="caution">
    <text evidence="1">The sequence shown here is derived from an EMBL/GenBank/DDBJ whole genome shotgun (WGS) entry which is preliminary data.</text>
</comment>
<gene>
    <name evidence="1" type="ORF">RF687_01610</name>
</gene>
<reference evidence="1" key="1">
    <citation type="submission" date="2022-06" db="EMBL/GenBank/DDBJ databases">
        <title>Draft Genome Sequences of Three Actinomyces oris Strains, Isolated from Healthy Human Feces.</title>
        <authorList>
            <person name="Ye Y."/>
            <person name="Liu C."/>
            <person name="Zhao J."/>
            <person name="Xu J."/>
            <person name="Huang H."/>
            <person name="Wang B."/>
            <person name="Wei J."/>
            <person name="Jing X."/>
        </authorList>
    </citation>
    <scope>NUCLEOTIDE SEQUENCE</scope>
    <source>
        <strain evidence="1">CNGBCC1803727</strain>
    </source>
</reference>
<evidence type="ECO:0000313" key="2">
    <source>
        <dbReference type="Proteomes" id="UP001230065"/>
    </source>
</evidence>
<protein>
    <recommendedName>
        <fullName evidence="3">DUF559 domain-containing protein</fullName>
    </recommendedName>
</protein>
<dbReference type="AlphaFoldDB" id="A0AAW8L9P2"/>
<name>A0AAW8L9P2_9ACTO</name>